<name>A0ABU3NUB7_9FIRM</name>
<accession>A0ABU3NUB7</accession>
<comment type="caution">
    <text evidence="1">The sequence shown here is derived from an EMBL/GenBank/DDBJ whole genome shotgun (WGS) entry which is preliminary data.</text>
</comment>
<reference evidence="1 2" key="1">
    <citation type="submission" date="2023-07" db="EMBL/GenBank/DDBJ databases">
        <title>The novel representative of Negativicutes class, Anaeroselena agilis gen. nov. sp. nov.</title>
        <authorList>
            <person name="Prokofeva M.I."/>
            <person name="Elcheninov A.G."/>
            <person name="Klyukina A."/>
            <person name="Kublanov I.V."/>
            <person name="Frolov E.N."/>
            <person name="Podosokorskaya O.A."/>
        </authorList>
    </citation>
    <scope>NUCLEOTIDE SEQUENCE [LARGE SCALE GENOMIC DNA]</scope>
    <source>
        <strain evidence="1 2">4137-cl</strain>
    </source>
</reference>
<evidence type="ECO:0008006" key="3">
    <source>
        <dbReference type="Google" id="ProtNLM"/>
    </source>
</evidence>
<evidence type="ECO:0000313" key="1">
    <source>
        <dbReference type="EMBL" id="MDT8900414.1"/>
    </source>
</evidence>
<evidence type="ECO:0000313" key="2">
    <source>
        <dbReference type="Proteomes" id="UP001254848"/>
    </source>
</evidence>
<sequence>MAASIQIINVLACQDKDGIIQYLTAAGQVQDNAAAQNQWFDDMNRVRQTLPVVLSLDELLAICEAVLTAYPKANNALFQRAVVLNDKGEYQDALAIINQIYPLMAGGKKPALFLKVQLLKCLGAPASEINDVLTELEGL</sequence>
<organism evidence="1 2">
    <name type="scientific">Anaeroselena agilis</name>
    <dbReference type="NCBI Taxonomy" id="3063788"/>
    <lineage>
        <taxon>Bacteria</taxon>
        <taxon>Bacillati</taxon>
        <taxon>Bacillota</taxon>
        <taxon>Negativicutes</taxon>
        <taxon>Acetonemataceae</taxon>
        <taxon>Anaeroselena</taxon>
    </lineage>
</organism>
<protein>
    <recommendedName>
        <fullName evidence="3">Tetratricopeptide repeat protein</fullName>
    </recommendedName>
</protein>
<keyword evidence="2" id="KW-1185">Reference proteome</keyword>
<proteinExistence type="predicted"/>
<dbReference type="Proteomes" id="UP001254848">
    <property type="component" value="Unassembled WGS sequence"/>
</dbReference>
<dbReference type="RefSeq" id="WP_413778960.1">
    <property type="nucleotide sequence ID" value="NZ_JAUOZS010000001.1"/>
</dbReference>
<dbReference type="EMBL" id="JAUOZS010000001">
    <property type="protein sequence ID" value="MDT8900414.1"/>
    <property type="molecule type" value="Genomic_DNA"/>
</dbReference>
<gene>
    <name evidence="1" type="ORF">Q4T40_04050</name>
</gene>